<dbReference type="EC" id="1.3.1.76" evidence="2"/>
<dbReference type="GO" id="GO:0004325">
    <property type="term" value="F:ferrochelatase activity"/>
    <property type="evidence" value="ECO:0007669"/>
    <property type="project" value="InterPro"/>
</dbReference>
<feature type="domain" description="Siroheme biosynthesis protein Met8 C-terminal" evidence="7">
    <location>
        <begin position="158"/>
        <end position="228"/>
    </location>
</feature>
<dbReference type="EMBL" id="ML213512">
    <property type="protein sequence ID" value="TFK50825.1"/>
    <property type="molecule type" value="Genomic_DNA"/>
</dbReference>
<dbReference type="Gene3D" id="3.40.50.720">
    <property type="entry name" value="NAD(P)-binding Rossmann-like Domain"/>
    <property type="match status" value="1"/>
</dbReference>
<dbReference type="OrthoDB" id="1721126at2759"/>
<dbReference type="PANTHER" id="PTHR35330:SF1">
    <property type="entry name" value="SIROHEME BIOSYNTHESIS PROTEIN MET8"/>
    <property type="match status" value="1"/>
</dbReference>
<dbReference type="GO" id="GO:0043115">
    <property type="term" value="F:precorrin-2 dehydrogenase activity"/>
    <property type="evidence" value="ECO:0007669"/>
    <property type="project" value="UniProtKB-EC"/>
</dbReference>
<proteinExistence type="predicted"/>
<protein>
    <recommendedName>
        <fullName evidence="2">precorrin-2 dehydrogenase</fullName>
        <ecNumber evidence="2">1.3.1.76</ecNumber>
    </recommendedName>
</protein>
<reference evidence="8 9" key="1">
    <citation type="journal article" date="2019" name="Nat. Ecol. Evol.">
        <title>Megaphylogeny resolves global patterns of mushroom evolution.</title>
        <authorList>
            <person name="Varga T."/>
            <person name="Krizsan K."/>
            <person name="Foldi C."/>
            <person name="Dima B."/>
            <person name="Sanchez-Garcia M."/>
            <person name="Sanchez-Ramirez S."/>
            <person name="Szollosi G.J."/>
            <person name="Szarkandi J.G."/>
            <person name="Papp V."/>
            <person name="Albert L."/>
            <person name="Andreopoulos W."/>
            <person name="Angelini C."/>
            <person name="Antonin V."/>
            <person name="Barry K.W."/>
            <person name="Bougher N.L."/>
            <person name="Buchanan P."/>
            <person name="Buyck B."/>
            <person name="Bense V."/>
            <person name="Catcheside P."/>
            <person name="Chovatia M."/>
            <person name="Cooper J."/>
            <person name="Damon W."/>
            <person name="Desjardin D."/>
            <person name="Finy P."/>
            <person name="Geml J."/>
            <person name="Haridas S."/>
            <person name="Hughes K."/>
            <person name="Justo A."/>
            <person name="Karasinski D."/>
            <person name="Kautmanova I."/>
            <person name="Kiss B."/>
            <person name="Kocsube S."/>
            <person name="Kotiranta H."/>
            <person name="LaButti K.M."/>
            <person name="Lechner B.E."/>
            <person name="Liimatainen K."/>
            <person name="Lipzen A."/>
            <person name="Lukacs Z."/>
            <person name="Mihaltcheva S."/>
            <person name="Morgado L.N."/>
            <person name="Niskanen T."/>
            <person name="Noordeloos M.E."/>
            <person name="Ohm R.A."/>
            <person name="Ortiz-Santana B."/>
            <person name="Ovrebo C."/>
            <person name="Racz N."/>
            <person name="Riley R."/>
            <person name="Savchenko A."/>
            <person name="Shiryaev A."/>
            <person name="Soop K."/>
            <person name="Spirin V."/>
            <person name="Szebenyi C."/>
            <person name="Tomsovsky M."/>
            <person name="Tulloss R.E."/>
            <person name="Uehling J."/>
            <person name="Grigoriev I.V."/>
            <person name="Vagvolgyi C."/>
            <person name="Papp T."/>
            <person name="Martin F.M."/>
            <person name="Miettinen O."/>
            <person name="Hibbett D.S."/>
            <person name="Nagy L.G."/>
        </authorList>
    </citation>
    <scope>NUCLEOTIDE SEQUENCE [LARGE SCALE GENOMIC DNA]</scope>
    <source>
        <strain evidence="8 9">OMC1185</strain>
    </source>
</reference>
<organism evidence="8 9">
    <name type="scientific">Heliocybe sulcata</name>
    <dbReference type="NCBI Taxonomy" id="5364"/>
    <lineage>
        <taxon>Eukaryota</taxon>
        <taxon>Fungi</taxon>
        <taxon>Dikarya</taxon>
        <taxon>Basidiomycota</taxon>
        <taxon>Agaricomycotina</taxon>
        <taxon>Agaricomycetes</taxon>
        <taxon>Gloeophyllales</taxon>
        <taxon>Gloeophyllaceae</taxon>
        <taxon>Heliocybe</taxon>
    </lineage>
</organism>
<dbReference type="PANTHER" id="PTHR35330">
    <property type="entry name" value="SIROHEME BIOSYNTHESIS PROTEIN MET8"/>
    <property type="match status" value="1"/>
</dbReference>
<keyword evidence="5" id="KW-0627">Porphyrin biosynthesis</keyword>
<comment type="pathway">
    <text evidence="1">Porphyrin-containing compound metabolism; siroheme biosynthesis; sirohydrochlorin from precorrin-2: step 1/1.</text>
</comment>
<keyword evidence="9" id="KW-1185">Reference proteome</keyword>
<keyword evidence="6" id="KW-1133">Transmembrane helix</keyword>
<evidence type="ECO:0000256" key="2">
    <source>
        <dbReference type="ARBA" id="ARBA00012400"/>
    </source>
</evidence>
<evidence type="ECO:0000313" key="8">
    <source>
        <dbReference type="EMBL" id="TFK50825.1"/>
    </source>
</evidence>
<evidence type="ECO:0000256" key="6">
    <source>
        <dbReference type="SAM" id="Phobius"/>
    </source>
</evidence>
<dbReference type="Pfam" id="PF13241">
    <property type="entry name" value="NAD_binding_7"/>
    <property type="match status" value="1"/>
</dbReference>
<keyword evidence="6" id="KW-0812">Transmembrane</keyword>
<dbReference type="Gene3D" id="1.10.3280.10">
    <property type="entry name" value="Siroheme synthase, domain 3"/>
    <property type="match status" value="1"/>
</dbReference>
<accession>A0A5C3N1B2</accession>
<evidence type="ECO:0000259" key="7">
    <source>
        <dbReference type="Pfam" id="PF14823"/>
    </source>
</evidence>
<dbReference type="GO" id="GO:0019354">
    <property type="term" value="P:siroheme biosynthetic process"/>
    <property type="evidence" value="ECO:0007669"/>
    <property type="project" value="UniProtKB-UniPathway"/>
</dbReference>
<dbReference type="UniPathway" id="UPA00262">
    <property type="reaction ID" value="UER00222"/>
</dbReference>
<evidence type="ECO:0000256" key="1">
    <source>
        <dbReference type="ARBA" id="ARBA00005010"/>
    </source>
</evidence>
<gene>
    <name evidence="8" type="ORF">OE88DRAFT_182830</name>
</gene>
<name>A0A5C3N1B2_9AGAM</name>
<evidence type="ECO:0000256" key="5">
    <source>
        <dbReference type="ARBA" id="ARBA00023244"/>
    </source>
</evidence>
<evidence type="ECO:0000256" key="3">
    <source>
        <dbReference type="ARBA" id="ARBA00023002"/>
    </source>
</evidence>
<dbReference type="InterPro" id="IPR036291">
    <property type="entry name" value="NAD(P)-bd_dom_sf"/>
</dbReference>
<dbReference type="Pfam" id="PF14823">
    <property type="entry name" value="Sirohm_synth_C"/>
    <property type="match status" value="1"/>
</dbReference>
<keyword evidence="6" id="KW-0472">Membrane</keyword>
<dbReference type="InterPro" id="IPR028161">
    <property type="entry name" value="Met8-like"/>
</dbReference>
<dbReference type="InterPro" id="IPR028162">
    <property type="entry name" value="Met8_C"/>
</dbReference>
<dbReference type="AlphaFoldDB" id="A0A5C3N1B2"/>
<evidence type="ECO:0000256" key="4">
    <source>
        <dbReference type="ARBA" id="ARBA00023027"/>
    </source>
</evidence>
<dbReference type="STRING" id="5364.A0A5C3N1B2"/>
<dbReference type="SUPFAM" id="SSF51735">
    <property type="entry name" value="NAD(P)-binding Rossmann-fold domains"/>
    <property type="match status" value="1"/>
</dbReference>
<evidence type="ECO:0000313" key="9">
    <source>
        <dbReference type="Proteomes" id="UP000305948"/>
    </source>
</evidence>
<keyword evidence="4" id="KW-0520">NAD</keyword>
<dbReference type="SUPFAM" id="SSF75615">
    <property type="entry name" value="Siroheme synthase middle domains-like"/>
    <property type="match status" value="1"/>
</dbReference>
<sequence length="286" mass="30783">MAPDPTTLRGGSLLIAWQLANKRVLIVGGGDVASGRLESALVADANITLVAPAPLHRLTQELVSLLPDRITWQNREFQESDLLLDPIDSLSYSNSPSPQYVAMVFTAIDSYPESQRIAGLCHDLRIPVNAADIPALCNFYFGSQLASDIRKKIESVIPPETADAIENVGKLREKIRERAPGVGGPLSKKRMRWMVDLCGKWSMEDLACLDKEMMSALVDGGWEKGVVPSPNEVIGEKAPKPHGYAANGSAKEAVKSLSLKEVAPVAGAFVAGALFSGLALLSRARR</sequence>
<keyword evidence="3" id="KW-0560">Oxidoreductase</keyword>
<dbReference type="Proteomes" id="UP000305948">
    <property type="component" value="Unassembled WGS sequence"/>
</dbReference>
<feature type="transmembrane region" description="Helical" evidence="6">
    <location>
        <begin position="262"/>
        <end position="281"/>
    </location>
</feature>